<evidence type="ECO:0000313" key="8">
    <source>
        <dbReference type="Proteomes" id="UP000807353"/>
    </source>
</evidence>
<gene>
    <name evidence="7" type="ORF">BDZ94DRAFT_1301808</name>
</gene>
<dbReference type="OrthoDB" id="4225815at2759"/>
<dbReference type="Proteomes" id="UP000807353">
    <property type="component" value="Unassembled WGS sequence"/>
</dbReference>
<reference evidence="7" key="1">
    <citation type="submission" date="2020-11" db="EMBL/GenBank/DDBJ databases">
        <authorList>
            <consortium name="DOE Joint Genome Institute"/>
            <person name="Ahrendt S."/>
            <person name="Riley R."/>
            <person name="Andreopoulos W."/>
            <person name="Labutti K."/>
            <person name="Pangilinan J."/>
            <person name="Ruiz-Duenas F.J."/>
            <person name="Barrasa J.M."/>
            <person name="Sanchez-Garcia M."/>
            <person name="Camarero S."/>
            <person name="Miyauchi S."/>
            <person name="Serrano A."/>
            <person name="Linde D."/>
            <person name="Babiker R."/>
            <person name="Drula E."/>
            <person name="Ayuso-Fernandez I."/>
            <person name="Pacheco R."/>
            <person name="Padilla G."/>
            <person name="Ferreira P."/>
            <person name="Barriuso J."/>
            <person name="Kellner H."/>
            <person name="Castanera R."/>
            <person name="Alfaro M."/>
            <person name="Ramirez L."/>
            <person name="Pisabarro A.G."/>
            <person name="Kuo A."/>
            <person name="Tritt A."/>
            <person name="Lipzen A."/>
            <person name="He G."/>
            <person name="Yan M."/>
            <person name="Ng V."/>
            <person name="Cullen D."/>
            <person name="Martin F."/>
            <person name="Rosso M.-N."/>
            <person name="Henrissat B."/>
            <person name="Hibbett D."/>
            <person name="Martinez A.T."/>
            <person name="Grigoriev I.V."/>
        </authorList>
    </citation>
    <scope>NUCLEOTIDE SEQUENCE</scope>
    <source>
        <strain evidence="7">CBS 247.69</strain>
    </source>
</reference>
<evidence type="ECO:0000256" key="2">
    <source>
        <dbReference type="ARBA" id="ARBA00010446"/>
    </source>
</evidence>
<keyword evidence="4 6" id="KW-0964">Secreted</keyword>
<evidence type="ECO:0000256" key="3">
    <source>
        <dbReference type="ARBA" id="ARBA00022512"/>
    </source>
</evidence>
<keyword evidence="5 6" id="KW-1015">Disulfide bond</keyword>
<dbReference type="InterPro" id="IPR001338">
    <property type="entry name" value="Class_I_Hydrophobin"/>
</dbReference>
<accession>A0A9P5XXM9</accession>
<dbReference type="Pfam" id="PF01185">
    <property type="entry name" value="Hydrophobin"/>
    <property type="match status" value="1"/>
</dbReference>
<evidence type="ECO:0000256" key="5">
    <source>
        <dbReference type="ARBA" id="ARBA00023157"/>
    </source>
</evidence>
<proteinExistence type="inferred from homology"/>
<dbReference type="EMBL" id="MU150366">
    <property type="protein sequence ID" value="KAF9457571.1"/>
    <property type="molecule type" value="Genomic_DNA"/>
</dbReference>
<evidence type="ECO:0000256" key="6">
    <source>
        <dbReference type="RuleBase" id="RU365009"/>
    </source>
</evidence>
<sequence length="119" mass="12260">MKFTIASALALSTLPLLTAANILPRTTTPTIPASQCNTGDLQCCLSAQESDALTQPLRSLLELLGININGLTGMVGATCSPLHIIVPGFSDCTAQTLCCNNNSFSGIVALGCVPVNINL</sequence>
<organism evidence="7 8">
    <name type="scientific">Collybia nuda</name>
    <dbReference type="NCBI Taxonomy" id="64659"/>
    <lineage>
        <taxon>Eukaryota</taxon>
        <taxon>Fungi</taxon>
        <taxon>Dikarya</taxon>
        <taxon>Basidiomycota</taxon>
        <taxon>Agaricomycotina</taxon>
        <taxon>Agaricomycetes</taxon>
        <taxon>Agaricomycetidae</taxon>
        <taxon>Agaricales</taxon>
        <taxon>Tricholomatineae</taxon>
        <taxon>Clitocybaceae</taxon>
        <taxon>Collybia</taxon>
    </lineage>
</organism>
<evidence type="ECO:0000256" key="4">
    <source>
        <dbReference type="ARBA" id="ARBA00022525"/>
    </source>
</evidence>
<keyword evidence="3 6" id="KW-0134">Cell wall</keyword>
<evidence type="ECO:0000313" key="7">
    <source>
        <dbReference type="EMBL" id="KAF9457571.1"/>
    </source>
</evidence>
<comment type="subcellular location">
    <subcellularLocation>
        <location evidence="1 6">Secreted</location>
        <location evidence="1 6">Cell wall</location>
    </subcellularLocation>
</comment>
<comment type="caution">
    <text evidence="7">The sequence shown here is derived from an EMBL/GenBank/DDBJ whole genome shotgun (WGS) entry which is preliminary data.</text>
</comment>
<keyword evidence="8" id="KW-1185">Reference proteome</keyword>
<dbReference type="AlphaFoldDB" id="A0A9P5XXM9"/>
<dbReference type="CDD" id="cd23507">
    <property type="entry name" value="hydrophobin_I"/>
    <property type="match status" value="1"/>
</dbReference>
<name>A0A9P5XXM9_9AGAR</name>
<keyword evidence="6" id="KW-0732">Signal</keyword>
<evidence type="ECO:0000256" key="1">
    <source>
        <dbReference type="ARBA" id="ARBA00004191"/>
    </source>
</evidence>
<dbReference type="GO" id="GO:0005199">
    <property type="term" value="F:structural constituent of cell wall"/>
    <property type="evidence" value="ECO:0007669"/>
    <property type="project" value="InterPro"/>
</dbReference>
<dbReference type="GO" id="GO:0009277">
    <property type="term" value="C:fungal-type cell wall"/>
    <property type="evidence" value="ECO:0007669"/>
    <property type="project" value="InterPro"/>
</dbReference>
<feature type="signal peptide" evidence="6">
    <location>
        <begin position="1"/>
        <end position="19"/>
    </location>
</feature>
<dbReference type="SMART" id="SM00075">
    <property type="entry name" value="HYDRO"/>
    <property type="match status" value="1"/>
</dbReference>
<comment type="similarity">
    <text evidence="2 6">Belongs to the fungal hydrophobin family.</text>
</comment>
<protein>
    <recommendedName>
        <fullName evidence="6">Hydrophobin</fullName>
    </recommendedName>
</protein>
<feature type="chain" id="PRO_5040531030" description="Hydrophobin" evidence="6">
    <location>
        <begin position="20"/>
        <end position="119"/>
    </location>
</feature>